<feature type="compositionally biased region" description="Low complexity" evidence="1">
    <location>
        <begin position="180"/>
        <end position="189"/>
    </location>
</feature>
<dbReference type="Proteomes" id="UP001437256">
    <property type="component" value="Unassembled WGS sequence"/>
</dbReference>
<organism evidence="2 3">
    <name type="scientific">Marasmius tenuissimus</name>
    <dbReference type="NCBI Taxonomy" id="585030"/>
    <lineage>
        <taxon>Eukaryota</taxon>
        <taxon>Fungi</taxon>
        <taxon>Dikarya</taxon>
        <taxon>Basidiomycota</taxon>
        <taxon>Agaricomycotina</taxon>
        <taxon>Agaricomycetes</taxon>
        <taxon>Agaricomycetidae</taxon>
        <taxon>Agaricales</taxon>
        <taxon>Marasmiineae</taxon>
        <taxon>Marasmiaceae</taxon>
        <taxon>Marasmius</taxon>
    </lineage>
</organism>
<keyword evidence="3" id="KW-1185">Reference proteome</keyword>
<name>A0ABR3A488_9AGAR</name>
<evidence type="ECO:0000313" key="2">
    <source>
        <dbReference type="EMBL" id="KAL0068194.1"/>
    </source>
</evidence>
<feature type="region of interest" description="Disordered" evidence="1">
    <location>
        <begin position="171"/>
        <end position="200"/>
    </location>
</feature>
<sequence>MARLDDLLRESSKEAIARELMEEYRQAYQIDCAANLYLHEALLKHLGSYLSRNIPTNLEKYAPHLREELNEFEYFRTSEWTDEMPHLLISQEGLSFLKSLNAIISATYSNVILLKIWVLGLKCVAHLNNLPLDYFDVRNSQHPLGLPEAGNSGVISSAPPHVGVDFNGRIRLTGDKGEGSSTSNSISTSTEEEAKGETSTRWFDSGEAEYNADILESHLFNYLIAT</sequence>
<protein>
    <submittedName>
        <fullName evidence="2">Uncharacterized protein</fullName>
    </submittedName>
</protein>
<dbReference type="EMBL" id="JBBXMP010000020">
    <property type="protein sequence ID" value="KAL0068194.1"/>
    <property type="molecule type" value="Genomic_DNA"/>
</dbReference>
<accession>A0ABR3A488</accession>
<gene>
    <name evidence="2" type="ORF">AAF712_004854</name>
</gene>
<evidence type="ECO:0000313" key="3">
    <source>
        <dbReference type="Proteomes" id="UP001437256"/>
    </source>
</evidence>
<comment type="caution">
    <text evidence="2">The sequence shown here is derived from an EMBL/GenBank/DDBJ whole genome shotgun (WGS) entry which is preliminary data.</text>
</comment>
<proteinExistence type="predicted"/>
<evidence type="ECO:0000256" key="1">
    <source>
        <dbReference type="SAM" id="MobiDB-lite"/>
    </source>
</evidence>
<reference evidence="2 3" key="1">
    <citation type="submission" date="2024-05" db="EMBL/GenBank/DDBJ databases">
        <title>A draft genome resource for the thread blight pathogen Marasmius tenuissimus strain MS-2.</title>
        <authorList>
            <person name="Yulfo-Soto G.E."/>
            <person name="Baruah I.K."/>
            <person name="Amoako-Attah I."/>
            <person name="Bukari Y."/>
            <person name="Meinhardt L.W."/>
            <person name="Bailey B.A."/>
            <person name="Cohen S.P."/>
        </authorList>
    </citation>
    <scope>NUCLEOTIDE SEQUENCE [LARGE SCALE GENOMIC DNA]</scope>
    <source>
        <strain evidence="2 3">MS-2</strain>
    </source>
</reference>